<dbReference type="PROSITE" id="PS50297">
    <property type="entry name" value="ANK_REP_REGION"/>
    <property type="match status" value="1"/>
</dbReference>
<dbReference type="Ensembl" id="ENSOSIT00000007971.1">
    <property type="protein sequence ID" value="ENSOSIP00000007459.1"/>
    <property type="gene ID" value="ENSOSIG00000004940.1"/>
</dbReference>
<evidence type="ECO:0000256" key="2">
    <source>
        <dbReference type="ARBA" id="ARBA00023043"/>
    </source>
</evidence>
<dbReference type="Gene3D" id="1.10.20.10">
    <property type="entry name" value="Histone, subunit A"/>
    <property type="match status" value="1"/>
</dbReference>
<dbReference type="SUPFAM" id="SSF48403">
    <property type="entry name" value="Ankyrin repeat"/>
    <property type="match status" value="1"/>
</dbReference>
<dbReference type="InterPro" id="IPR011333">
    <property type="entry name" value="SKP1/BTB/POZ_sf"/>
</dbReference>
<dbReference type="AlphaFoldDB" id="A0A8C8DI81"/>
<dbReference type="Gene3D" id="3.30.710.10">
    <property type="entry name" value="Potassium Channel Kv1.1, Chain A"/>
    <property type="match status" value="1"/>
</dbReference>
<dbReference type="InterPro" id="IPR002110">
    <property type="entry name" value="Ankyrin_rpt"/>
</dbReference>
<dbReference type="Pfam" id="PF00023">
    <property type="entry name" value="Ank"/>
    <property type="match status" value="1"/>
</dbReference>
<sequence length="838" mass="91046">MPGGYCGKTLEALSLDSGFSAGGACPSLTLSSSGQSRRSQPNGGGSRHAGSLRSRNGSWDTVSTLPEDAADLLSTCPLLPELEEYPWAEPELQEVLGRVAGSDAWFSADAVRRLSVLLSRALVRISREAQRLSALHRRCTRLEVQSAVRLVLSWGLAQRCLSSAVRAQSLHCMSSGDAARQRGASARCGLALSVGRFFRWMVETRLSVRVHEYAAICLTACVESLAEEVGRRALHVARLTPGQADRVCAELLEGTVSSDAELWGLLQPHEHLTCGKNAHGELSLPAHISPHTKASKEQLESRENPYIHLELQMLEQALLATSVGSISELSDLVSRAMHHMQRLQSSSISMSSARSANQRSVSWAPDALRTLYYFLSSPQMESQENPNLEPSVMLLSRERPFLLLPPLMDWIRVAVVHAEHRCSLLVDSDDVRQTARQLLPGLDCEPRPLRSASCFQSFKCLGAEAAAAKFQLDLGFRMLSSGRADLVQHATRLLGEDGVNTVDDQGMTPLMYASAEGDEALVQMLIEAGAHLNLQVPGCSPRHPSVHPGSRHWVALTFAVLHSHLCVAQLLLEAGADVEGGASLEGRDTSAETPLQLAAAAGILTLSITQTPVVGGGGGVRGLLLSDEPELKTTPTPTPICVHLLQDYTVMKLLASVFCHCFGSAPIPAIPPLNVALSTQLDVHFLNNKEMSDVTFMVAGRPFFAHRVLLMSMMMKSLYCGGTEGLTVSHPEALKLLPAASFFQLRGLQRSCETALSRTLTLENAVSVYQTAKLHGAAELCRFCEGFFLQNMELLLDREDFHRLMRDRDHSWDLPGLLGDLEAALIQRLLSLHSSCRG</sequence>
<feature type="compositionally biased region" description="Polar residues" evidence="4">
    <location>
        <begin position="30"/>
        <end position="41"/>
    </location>
</feature>
<evidence type="ECO:0000259" key="5">
    <source>
        <dbReference type="Pfam" id="PF26281"/>
    </source>
</evidence>
<feature type="region of interest" description="Disordered" evidence="4">
    <location>
        <begin position="30"/>
        <end position="60"/>
    </location>
</feature>
<dbReference type="InterPro" id="IPR009072">
    <property type="entry name" value="Histone-fold"/>
</dbReference>
<dbReference type="SMART" id="SM00248">
    <property type="entry name" value="ANK"/>
    <property type="match status" value="2"/>
</dbReference>
<evidence type="ECO:0000256" key="4">
    <source>
        <dbReference type="SAM" id="MobiDB-lite"/>
    </source>
</evidence>
<name>A0A8C8DI81_9TELE</name>
<dbReference type="PANTHER" id="PTHR46071">
    <property type="entry name" value="ANKYRIN REPEAT AND BTB/POZ DOMAIN-CONTAINING"/>
    <property type="match status" value="1"/>
</dbReference>
<evidence type="ECO:0000313" key="6">
    <source>
        <dbReference type="Ensembl" id="ENSOSIP00000007459.1"/>
    </source>
</evidence>
<accession>A0A8C8DI81</accession>
<feature type="domain" description="ABTB2/3 histone-like" evidence="5">
    <location>
        <begin position="86"/>
        <end position="220"/>
    </location>
</feature>
<dbReference type="InterPro" id="IPR052089">
    <property type="entry name" value="Ankyrin-BTB/POZ_domain"/>
</dbReference>
<dbReference type="SUPFAM" id="SSF47113">
    <property type="entry name" value="Histone-fold"/>
    <property type="match status" value="2"/>
</dbReference>
<evidence type="ECO:0000256" key="3">
    <source>
        <dbReference type="PROSITE-ProRule" id="PRU00023"/>
    </source>
</evidence>
<reference evidence="6" key="1">
    <citation type="submission" date="2025-08" db="UniProtKB">
        <authorList>
            <consortium name="Ensembl"/>
        </authorList>
    </citation>
    <scope>IDENTIFICATION</scope>
</reference>
<keyword evidence="7" id="KW-1185">Reference proteome</keyword>
<protein>
    <submittedName>
        <fullName evidence="6">Ankyrin repeat and BTB (POZ) domain containing 2a</fullName>
    </submittedName>
</protein>
<dbReference type="InterPro" id="IPR036770">
    <property type="entry name" value="Ankyrin_rpt-contain_sf"/>
</dbReference>
<dbReference type="Pfam" id="PF26281">
    <property type="entry name" value="Histone_ABTB"/>
    <property type="match status" value="1"/>
</dbReference>
<dbReference type="Proteomes" id="UP000694383">
    <property type="component" value="Unplaced"/>
</dbReference>
<proteinExistence type="predicted"/>
<dbReference type="SUPFAM" id="SSF54695">
    <property type="entry name" value="POZ domain"/>
    <property type="match status" value="1"/>
</dbReference>
<reference evidence="6" key="2">
    <citation type="submission" date="2025-09" db="UniProtKB">
        <authorList>
            <consortium name="Ensembl"/>
        </authorList>
    </citation>
    <scope>IDENTIFICATION</scope>
</reference>
<keyword evidence="2 3" id="KW-0040">ANK repeat</keyword>
<dbReference type="PROSITE" id="PS50088">
    <property type="entry name" value="ANK_REPEAT"/>
    <property type="match status" value="1"/>
</dbReference>
<dbReference type="PANTHER" id="PTHR46071:SF3">
    <property type="entry name" value="ANKYRIN REPEAT AND BTB_POZ DOMAIN-CONTAINING PROTEIN 2"/>
    <property type="match status" value="1"/>
</dbReference>
<dbReference type="GeneTree" id="ENSGT00940000157661"/>
<feature type="repeat" description="ANK" evidence="3">
    <location>
        <begin position="505"/>
        <end position="537"/>
    </location>
</feature>
<evidence type="ECO:0000256" key="1">
    <source>
        <dbReference type="ARBA" id="ARBA00022737"/>
    </source>
</evidence>
<dbReference type="InterPro" id="IPR059008">
    <property type="entry name" value="ABTB2/3_histone"/>
</dbReference>
<evidence type="ECO:0000313" key="7">
    <source>
        <dbReference type="Proteomes" id="UP000694383"/>
    </source>
</evidence>
<organism evidence="6 7">
    <name type="scientific">Oryzias sinensis</name>
    <name type="common">Chinese medaka</name>
    <dbReference type="NCBI Taxonomy" id="183150"/>
    <lineage>
        <taxon>Eukaryota</taxon>
        <taxon>Metazoa</taxon>
        <taxon>Chordata</taxon>
        <taxon>Craniata</taxon>
        <taxon>Vertebrata</taxon>
        <taxon>Euteleostomi</taxon>
        <taxon>Actinopterygii</taxon>
        <taxon>Neopterygii</taxon>
        <taxon>Teleostei</taxon>
        <taxon>Neoteleostei</taxon>
        <taxon>Acanthomorphata</taxon>
        <taxon>Ovalentaria</taxon>
        <taxon>Atherinomorphae</taxon>
        <taxon>Beloniformes</taxon>
        <taxon>Adrianichthyidae</taxon>
        <taxon>Oryziinae</taxon>
        <taxon>Oryzias</taxon>
    </lineage>
</organism>
<dbReference type="Gene3D" id="1.25.40.20">
    <property type="entry name" value="Ankyrin repeat-containing domain"/>
    <property type="match status" value="1"/>
</dbReference>
<dbReference type="GO" id="GO:0046982">
    <property type="term" value="F:protein heterodimerization activity"/>
    <property type="evidence" value="ECO:0007669"/>
    <property type="project" value="InterPro"/>
</dbReference>
<keyword evidence="1" id="KW-0677">Repeat</keyword>